<dbReference type="Gene3D" id="1.20.1250.20">
    <property type="entry name" value="MFS general substrate transporter like domains"/>
    <property type="match status" value="2"/>
</dbReference>
<keyword evidence="5 6" id="KW-0472">Membrane</keyword>
<dbReference type="InterPro" id="IPR011701">
    <property type="entry name" value="MFS"/>
</dbReference>
<evidence type="ECO:0000313" key="8">
    <source>
        <dbReference type="EMBL" id="MBZ5752967.1"/>
    </source>
</evidence>
<evidence type="ECO:0000313" key="9">
    <source>
        <dbReference type="Proteomes" id="UP001165287"/>
    </source>
</evidence>
<keyword evidence="3 6" id="KW-0812">Transmembrane</keyword>
<evidence type="ECO:0000256" key="6">
    <source>
        <dbReference type="SAM" id="Phobius"/>
    </source>
</evidence>
<feature type="transmembrane region" description="Helical" evidence="6">
    <location>
        <begin position="381"/>
        <end position="400"/>
    </location>
</feature>
<gene>
    <name evidence="8" type="ORF">K9V48_22720</name>
</gene>
<evidence type="ECO:0000256" key="1">
    <source>
        <dbReference type="ARBA" id="ARBA00004651"/>
    </source>
</evidence>
<protein>
    <submittedName>
        <fullName evidence="8">MFS transporter</fullName>
    </submittedName>
</protein>
<dbReference type="PANTHER" id="PTHR11662">
    <property type="entry name" value="SOLUTE CARRIER FAMILY 17"/>
    <property type="match status" value="1"/>
</dbReference>
<dbReference type="SUPFAM" id="SSF103473">
    <property type="entry name" value="MFS general substrate transporter"/>
    <property type="match status" value="1"/>
</dbReference>
<feature type="transmembrane region" description="Helical" evidence="6">
    <location>
        <begin position="71"/>
        <end position="90"/>
    </location>
</feature>
<evidence type="ECO:0000256" key="4">
    <source>
        <dbReference type="ARBA" id="ARBA00022989"/>
    </source>
</evidence>
<dbReference type="InterPro" id="IPR036259">
    <property type="entry name" value="MFS_trans_sf"/>
</dbReference>
<dbReference type="InterPro" id="IPR050382">
    <property type="entry name" value="MFS_Na/Anion_cotransporter"/>
</dbReference>
<accession>A0ABS7UY52</accession>
<keyword evidence="4 6" id="KW-1133">Transmembrane helix</keyword>
<feature type="transmembrane region" description="Helical" evidence="6">
    <location>
        <begin position="161"/>
        <end position="178"/>
    </location>
</feature>
<feature type="transmembrane region" description="Helical" evidence="6">
    <location>
        <begin position="344"/>
        <end position="369"/>
    </location>
</feature>
<keyword evidence="9" id="KW-1185">Reference proteome</keyword>
<feature type="transmembrane region" description="Helical" evidence="6">
    <location>
        <begin position="213"/>
        <end position="239"/>
    </location>
</feature>
<sequence length="420" mass="45658">MRWVILAFAFFGTVLNFADKSVAGYAAIPIMEEFNLNFTQWGLVGSSFFWFFAIAGVLGASLSDRLGAKKIMAIMVISWTIIQSGSYLVTGLTGLILMRVLLGIFEGPYFATAANLITKWFPPERRGIAIALMNSGGTIGGLVMAPVLVSTISEVGWRHTYGGLGLIGIVWFVLWLWIGKENPKQETLISGGTKSAPKISWSKIYPVLLSRNFLLVCLAVFASYWFLGWMQAFLAAYFVQAIQLTPKEMGNYASIIGISSAILTLLFAWYSDSLYKKNQSIRKSRVFVGGGAVTLAGLLFYSITIIHDPIYVLFVMCVGKALAYVMFVLWPAIATNLLPERGGLILGIGTGFAQLAGIIGPIVSGALVQSTGNNVVLGFDYSILFIGTLMVVFGITFLLFCKPDKQVGNMVNLGKNESVS</sequence>
<feature type="transmembrane region" description="Helical" evidence="6">
    <location>
        <begin position="96"/>
        <end position="117"/>
    </location>
</feature>
<dbReference type="Proteomes" id="UP001165287">
    <property type="component" value="Unassembled WGS sequence"/>
</dbReference>
<reference evidence="8" key="1">
    <citation type="submission" date="2024-05" db="EMBL/GenBank/DDBJ databases">
        <title>Metabacillus sp. nov., isolated from the rhizosphere soil of tomato plants.</title>
        <authorList>
            <person name="Ma R."/>
        </authorList>
    </citation>
    <scope>NUCLEOTIDE SEQUENCE</scope>
    <source>
        <strain evidence="8">DBTR6</strain>
    </source>
</reference>
<organism evidence="8 9">
    <name type="scientific">Metabacillus rhizolycopersici</name>
    <dbReference type="NCBI Taxonomy" id="2875709"/>
    <lineage>
        <taxon>Bacteria</taxon>
        <taxon>Bacillati</taxon>
        <taxon>Bacillota</taxon>
        <taxon>Bacilli</taxon>
        <taxon>Bacillales</taxon>
        <taxon>Bacillaceae</taxon>
        <taxon>Metabacillus</taxon>
    </lineage>
</organism>
<feature type="transmembrane region" description="Helical" evidence="6">
    <location>
        <begin position="129"/>
        <end position="149"/>
    </location>
</feature>
<dbReference type="EMBL" id="JAIQUM010000077">
    <property type="protein sequence ID" value="MBZ5752967.1"/>
    <property type="molecule type" value="Genomic_DNA"/>
</dbReference>
<evidence type="ECO:0000256" key="5">
    <source>
        <dbReference type="ARBA" id="ARBA00023136"/>
    </source>
</evidence>
<name>A0ABS7UY52_9BACI</name>
<evidence type="ECO:0000256" key="2">
    <source>
        <dbReference type="ARBA" id="ARBA00022448"/>
    </source>
</evidence>
<dbReference type="PROSITE" id="PS50850">
    <property type="entry name" value="MFS"/>
    <property type="match status" value="1"/>
</dbReference>
<dbReference type="PANTHER" id="PTHR11662:SF450">
    <property type="entry name" value="BLR1003 PROTEIN"/>
    <property type="match status" value="1"/>
</dbReference>
<comment type="caution">
    <text evidence="8">The sequence shown here is derived from an EMBL/GenBank/DDBJ whole genome shotgun (WGS) entry which is preliminary data.</text>
</comment>
<feature type="transmembrane region" description="Helical" evidence="6">
    <location>
        <begin position="40"/>
        <end position="59"/>
    </location>
</feature>
<dbReference type="Pfam" id="PF07690">
    <property type="entry name" value="MFS_1"/>
    <property type="match status" value="1"/>
</dbReference>
<comment type="subcellular location">
    <subcellularLocation>
        <location evidence="1">Cell membrane</location>
        <topology evidence="1">Multi-pass membrane protein</topology>
    </subcellularLocation>
</comment>
<dbReference type="RefSeq" id="WP_224141404.1">
    <property type="nucleotide sequence ID" value="NZ_JAIQUM010000077.1"/>
</dbReference>
<evidence type="ECO:0000259" key="7">
    <source>
        <dbReference type="PROSITE" id="PS50850"/>
    </source>
</evidence>
<dbReference type="InterPro" id="IPR020846">
    <property type="entry name" value="MFS_dom"/>
</dbReference>
<feature type="transmembrane region" description="Helical" evidence="6">
    <location>
        <begin position="286"/>
        <end position="304"/>
    </location>
</feature>
<keyword evidence="2" id="KW-0813">Transport</keyword>
<proteinExistence type="predicted"/>
<feature type="transmembrane region" description="Helical" evidence="6">
    <location>
        <begin position="310"/>
        <end position="332"/>
    </location>
</feature>
<evidence type="ECO:0000256" key="3">
    <source>
        <dbReference type="ARBA" id="ARBA00022692"/>
    </source>
</evidence>
<feature type="transmembrane region" description="Helical" evidence="6">
    <location>
        <begin position="251"/>
        <end position="270"/>
    </location>
</feature>
<feature type="domain" description="Major facilitator superfamily (MFS) profile" evidence="7">
    <location>
        <begin position="5"/>
        <end position="406"/>
    </location>
</feature>